<evidence type="ECO:0000256" key="5">
    <source>
        <dbReference type="ARBA" id="ARBA00022741"/>
    </source>
</evidence>
<dbReference type="InterPro" id="IPR014729">
    <property type="entry name" value="Rossmann-like_a/b/a_fold"/>
</dbReference>
<evidence type="ECO:0000256" key="2">
    <source>
        <dbReference type="ARBA" id="ARBA00009256"/>
    </source>
</evidence>
<comment type="similarity">
    <text evidence="2 8">Belongs to the pantothenate synthetase family.</text>
</comment>
<accession>A0ABM7W847</accession>
<feature type="binding site" evidence="8">
    <location>
        <begin position="184"/>
        <end position="187"/>
    </location>
    <ligand>
        <name>ATP</name>
        <dbReference type="ChEBI" id="CHEBI:30616"/>
    </ligand>
</feature>
<keyword evidence="6 8" id="KW-0067">ATP-binding</keyword>
<comment type="miscellaneous">
    <text evidence="8">The reaction proceeds by a bi uni uni bi ping pong mechanism.</text>
</comment>
<feature type="binding site" evidence="8">
    <location>
        <position position="153"/>
    </location>
    <ligand>
        <name>(R)-pantoate</name>
        <dbReference type="ChEBI" id="CHEBI:15980"/>
    </ligand>
</feature>
<comment type="subcellular location">
    <subcellularLocation>
        <location evidence="8">Cytoplasm</location>
    </subcellularLocation>
</comment>
<dbReference type="InterPro" id="IPR042176">
    <property type="entry name" value="Pantoate_ligase_C"/>
</dbReference>
<dbReference type="PANTHER" id="PTHR21299:SF1">
    <property type="entry name" value="PANTOATE--BETA-ALANINE LIGASE"/>
    <property type="match status" value="1"/>
</dbReference>
<evidence type="ECO:0000313" key="10">
    <source>
        <dbReference type="Proteomes" id="UP000830055"/>
    </source>
</evidence>
<evidence type="ECO:0000256" key="1">
    <source>
        <dbReference type="ARBA" id="ARBA00004990"/>
    </source>
</evidence>
<feature type="active site" description="Proton donor" evidence="8">
    <location>
        <position position="37"/>
    </location>
</feature>
<dbReference type="HAMAP" id="MF_00158">
    <property type="entry name" value="PanC"/>
    <property type="match status" value="1"/>
</dbReference>
<gene>
    <name evidence="8 9" type="primary">panC</name>
    <name evidence="9" type="ORF">DPPLL_15290</name>
</gene>
<evidence type="ECO:0000313" key="9">
    <source>
        <dbReference type="EMBL" id="BDD87164.1"/>
    </source>
</evidence>
<evidence type="ECO:0000256" key="3">
    <source>
        <dbReference type="ARBA" id="ARBA00022598"/>
    </source>
</evidence>
<dbReference type="InterPro" id="IPR003721">
    <property type="entry name" value="Pantoate_ligase"/>
</dbReference>
<comment type="catalytic activity">
    <reaction evidence="7 8">
        <text>(R)-pantoate + beta-alanine + ATP = (R)-pantothenate + AMP + diphosphate + H(+)</text>
        <dbReference type="Rhea" id="RHEA:10912"/>
        <dbReference type="ChEBI" id="CHEBI:15378"/>
        <dbReference type="ChEBI" id="CHEBI:15980"/>
        <dbReference type="ChEBI" id="CHEBI:29032"/>
        <dbReference type="ChEBI" id="CHEBI:30616"/>
        <dbReference type="ChEBI" id="CHEBI:33019"/>
        <dbReference type="ChEBI" id="CHEBI:57966"/>
        <dbReference type="ChEBI" id="CHEBI:456215"/>
        <dbReference type="EC" id="6.3.2.1"/>
    </reaction>
</comment>
<evidence type="ECO:0000256" key="7">
    <source>
        <dbReference type="ARBA" id="ARBA00048258"/>
    </source>
</evidence>
<dbReference type="Pfam" id="PF02569">
    <property type="entry name" value="Pantoate_ligase"/>
    <property type="match status" value="1"/>
</dbReference>
<feature type="binding site" evidence="8">
    <location>
        <position position="61"/>
    </location>
    <ligand>
        <name>(R)-pantoate</name>
        <dbReference type="ChEBI" id="CHEBI:15980"/>
    </ligand>
</feature>
<comment type="function">
    <text evidence="8">Catalyzes the condensation of pantoate with beta-alanine in an ATP-dependent reaction via a pantoyl-adenylate intermediate.</text>
</comment>
<sequence length="289" mass="32138">MIVEESLARTRDYIRQWRRDGSRIGLVPTMGYFHAGHCALMKKARERADRVVVSLFVNPTQFGPSEDFSQYPRDMEGDCEKARLSGVDLLFCPRADEIYDRQDQTAVTVSELTKGLCGASRPGHFRGVTTVVSKLFNIVQPDFAVFGEKDYQQLAVIKRMVADLHIPVQVIGHPTVREPDGLAMSSRNVYLSEPERQAALVLHKALQTVRQEASRPDGSRRTAELVAIGRQMIASEPLCRLDYFSVVDGSSLQEHEEITAGARALGAMIVGSRVRLIDNLELLPGRGEG</sequence>
<dbReference type="CDD" id="cd00560">
    <property type="entry name" value="PanC"/>
    <property type="match status" value="1"/>
</dbReference>
<feature type="binding site" evidence="8">
    <location>
        <position position="176"/>
    </location>
    <ligand>
        <name>ATP</name>
        <dbReference type="ChEBI" id="CHEBI:30616"/>
    </ligand>
</feature>
<keyword evidence="5 8" id="KW-0547">Nucleotide-binding</keyword>
<dbReference type="SUPFAM" id="SSF52374">
    <property type="entry name" value="Nucleotidylyl transferase"/>
    <property type="match status" value="1"/>
</dbReference>
<dbReference type="EMBL" id="AP025516">
    <property type="protein sequence ID" value="BDD87164.1"/>
    <property type="molecule type" value="Genomic_DNA"/>
</dbReference>
<organism evidence="9 10">
    <name type="scientific">Desulfofustis limnaeus</name>
    <dbReference type="NCBI Taxonomy" id="2740163"/>
    <lineage>
        <taxon>Bacteria</taxon>
        <taxon>Pseudomonadati</taxon>
        <taxon>Thermodesulfobacteriota</taxon>
        <taxon>Desulfobulbia</taxon>
        <taxon>Desulfobulbales</taxon>
        <taxon>Desulfocapsaceae</taxon>
        <taxon>Desulfofustis</taxon>
    </lineage>
</organism>
<dbReference type="RefSeq" id="WP_284154202.1">
    <property type="nucleotide sequence ID" value="NZ_AP025516.1"/>
</dbReference>
<comment type="subunit">
    <text evidence="8">Homodimer.</text>
</comment>
<keyword evidence="3 8" id="KW-0436">Ligase</keyword>
<reference evidence="9 10" key="1">
    <citation type="submission" date="2022-01" db="EMBL/GenBank/DDBJ databases">
        <title>Desulfofustis limnae sp. nov., a novel mesophilic sulfate-reducing bacterium isolated from marsh soil.</title>
        <authorList>
            <person name="Watanabe M."/>
            <person name="Takahashi A."/>
            <person name="Kojima H."/>
            <person name="Fukui M."/>
        </authorList>
    </citation>
    <scope>NUCLEOTIDE SEQUENCE [LARGE SCALE GENOMIC DNA]</scope>
    <source>
        <strain evidence="9 10">PPLL</strain>
    </source>
</reference>
<feature type="binding site" evidence="8">
    <location>
        <position position="61"/>
    </location>
    <ligand>
        <name>beta-alanine</name>
        <dbReference type="ChEBI" id="CHEBI:57966"/>
    </ligand>
</feature>
<dbReference type="InterPro" id="IPR004821">
    <property type="entry name" value="Cyt_trans-like"/>
</dbReference>
<evidence type="ECO:0000256" key="8">
    <source>
        <dbReference type="HAMAP-Rule" id="MF_00158"/>
    </source>
</evidence>
<feature type="binding site" evidence="8">
    <location>
        <begin position="30"/>
        <end position="37"/>
    </location>
    <ligand>
        <name>ATP</name>
        <dbReference type="ChEBI" id="CHEBI:30616"/>
    </ligand>
</feature>
<dbReference type="Proteomes" id="UP000830055">
    <property type="component" value="Chromosome"/>
</dbReference>
<dbReference type="Gene3D" id="3.30.1300.10">
    <property type="entry name" value="Pantoate-beta-alanine ligase, C-terminal domain"/>
    <property type="match status" value="1"/>
</dbReference>
<comment type="pathway">
    <text evidence="1 8">Cofactor biosynthesis; (R)-pantothenate biosynthesis; (R)-pantothenate from (R)-pantoate and beta-alanine: step 1/1.</text>
</comment>
<feature type="binding site" evidence="8">
    <location>
        <begin position="147"/>
        <end position="150"/>
    </location>
    <ligand>
        <name>ATP</name>
        <dbReference type="ChEBI" id="CHEBI:30616"/>
    </ligand>
</feature>
<name>A0ABM7W847_9BACT</name>
<dbReference type="Gene3D" id="3.40.50.620">
    <property type="entry name" value="HUPs"/>
    <property type="match status" value="1"/>
</dbReference>
<dbReference type="NCBIfam" id="TIGR00125">
    <property type="entry name" value="cyt_tran_rel"/>
    <property type="match status" value="1"/>
</dbReference>
<dbReference type="NCBIfam" id="TIGR00018">
    <property type="entry name" value="panC"/>
    <property type="match status" value="1"/>
</dbReference>
<proteinExistence type="inferred from homology"/>
<protein>
    <recommendedName>
        <fullName evidence="8">Pantothenate synthetase</fullName>
        <shortName evidence="8">PS</shortName>
        <ecNumber evidence="8">6.3.2.1</ecNumber>
    </recommendedName>
    <alternativeName>
        <fullName evidence="8">Pantoate--beta-alanine ligase</fullName>
    </alternativeName>
    <alternativeName>
        <fullName evidence="8">Pantoate-activating enzyme</fullName>
    </alternativeName>
</protein>
<keyword evidence="10" id="KW-1185">Reference proteome</keyword>
<evidence type="ECO:0000256" key="4">
    <source>
        <dbReference type="ARBA" id="ARBA00022655"/>
    </source>
</evidence>
<dbReference type="EC" id="6.3.2.1" evidence="8"/>
<dbReference type="PANTHER" id="PTHR21299">
    <property type="entry name" value="CYTIDYLATE KINASE/PANTOATE-BETA-ALANINE LIGASE"/>
    <property type="match status" value="1"/>
</dbReference>
<keyword evidence="8" id="KW-0963">Cytoplasm</keyword>
<keyword evidence="4 8" id="KW-0566">Pantothenate biosynthesis</keyword>
<evidence type="ECO:0000256" key="6">
    <source>
        <dbReference type="ARBA" id="ARBA00022840"/>
    </source>
</evidence>